<evidence type="ECO:0000313" key="2">
    <source>
        <dbReference type="Proteomes" id="UP000465302"/>
    </source>
</evidence>
<reference evidence="1 2" key="1">
    <citation type="journal article" date="2019" name="Emerg. Microbes Infect.">
        <title>Comprehensive subspecies identification of 175 nontuberculous mycobacteria species based on 7547 genomic profiles.</title>
        <authorList>
            <person name="Matsumoto Y."/>
            <person name="Kinjo T."/>
            <person name="Motooka D."/>
            <person name="Nabeya D."/>
            <person name="Jung N."/>
            <person name="Uechi K."/>
            <person name="Horii T."/>
            <person name="Iida T."/>
            <person name="Fujita J."/>
            <person name="Nakamura S."/>
        </authorList>
    </citation>
    <scope>NUCLEOTIDE SEQUENCE [LARGE SCALE GENOMIC DNA]</scope>
    <source>
        <strain evidence="1 2">JCM 6377</strain>
    </source>
</reference>
<accession>A0A7I9W4G8</accession>
<comment type="caution">
    <text evidence="1">The sequence shown here is derived from an EMBL/GenBank/DDBJ whole genome shotgun (WGS) entry which is preliminary data.</text>
</comment>
<protein>
    <recommendedName>
        <fullName evidence="3">IS1634 family transposase</fullName>
    </recommendedName>
</protein>
<organism evidence="1 2">
    <name type="scientific">Mycolicibacterium agri</name>
    <name type="common">Mycobacterium agri</name>
    <dbReference type="NCBI Taxonomy" id="36811"/>
    <lineage>
        <taxon>Bacteria</taxon>
        <taxon>Bacillati</taxon>
        <taxon>Actinomycetota</taxon>
        <taxon>Actinomycetes</taxon>
        <taxon>Mycobacteriales</taxon>
        <taxon>Mycobacteriaceae</taxon>
        <taxon>Mycolicibacterium</taxon>
    </lineage>
</organism>
<gene>
    <name evidence="1" type="ORF">MAGR_37400</name>
</gene>
<dbReference type="EMBL" id="BLKS01000001">
    <property type="protein sequence ID" value="GFG52299.1"/>
    <property type="molecule type" value="Genomic_DNA"/>
</dbReference>
<sequence>MAYVRKVRTASGAVAVQVVRKHRGQRTILAHVGSAHTDAQLGILLEQARRIAAQDQGVLDIEVPARTQSIDGIADWRTGTLPLSPGVPKGAAPPGVPRRRIRVFYDVLGAVYDWLGFDIVADAVFRDLVIARIVEPTSKVDAARVLADLGADTVSYRTIQRHLAKVNTANYREQIAAKCFTHATDRGGLSLLLYDVTTLYFEAENEDDLRKVGYSKERRIDLKSWSACWSTVADSP</sequence>
<proteinExistence type="predicted"/>
<dbReference type="Proteomes" id="UP000465302">
    <property type="component" value="Unassembled WGS sequence"/>
</dbReference>
<dbReference type="AlphaFoldDB" id="A0A7I9W4G8"/>
<evidence type="ECO:0000313" key="1">
    <source>
        <dbReference type="EMBL" id="GFG52299.1"/>
    </source>
</evidence>
<evidence type="ECO:0008006" key="3">
    <source>
        <dbReference type="Google" id="ProtNLM"/>
    </source>
</evidence>
<name>A0A7I9W4G8_MYCAG</name>